<dbReference type="EMBL" id="FWWR01000009">
    <property type="protein sequence ID" value="SMB87985.1"/>
    <property type="molecule type" value="Genomic_DNA"/>
</dbReference>
<dbReference type="Gene3D" id="3.40.50.11590">
    <property type="match status" value="1"/>
</dbReference>
<gene>
    <name evidence="2" type="ORF">SAMN00017477_1307</name>
</gene>
<dbReference type="InterPro" id="IPR007161">
    <property type="entry name" value="DUF364"/>
</dbReference>
<keyword evidence="3" id="KW-1185">Reference proteome</keyword>
<proteinExistence type="predicted"/>
<evidence type="ECO:0000259" key="1">
    <source>
        <dbReference type="Pfam" id="PF04016"/>
    </source>
</evidence>
<dbReference type="Proteomes" id="UP000192368">
    <property type="component" value="Unassembled WGS sequence"/>
</dbReference>
<evidence type="ECO:0000313" key="3">
    <source>
        <dbReference type="Proteomes" id="UP000192368"/>
    </source>
</evidence>
<protein>
    <submittedName>
        <fullName evidence="2">Putative heavy-metal chelation</fullName>
    </submittedName>
</protein>
<accession>A0A1W1V3W6</accession>
<dbReference type="OrthoDB" id="3596at2"/>
<sequence length="243" mass="27571">MNIYDKLLNYYENLIVQNNIEFENIDVSLKTLTEEEAIGITTRKDYPLLNGKEVLVEANFRGSLGQAFTSARTALSIKLSEVKNLNIGENEYDTAIFISILNAVMKYLGLITGTKHCKNEEPELCAKQIADFLSENKTKKFLLIGYQPAFIDKLSSYEYNLRVLDLNPDNIGEIKYGVEIESGEIYKEAIEWSDIILCTGSTIINGSILNFMDLKDKYVYFYGTTIAGPAKILNLKRLCYFSE</sequence>
<dbReference type="AlphaFoldDB" id="A0A1W1V3W6"/>
<name>A0A1W1V3W6_PEPAS</name>
<dbReference type="STRING" id="573058.SAMN00017477_1307"/>
<dbReference type="Pfam" id="PF04016">
    <property type="entry name" value="DUF364"/>
    <property type="match status" value="1"/>
</dbReference>
<evidence type="ECO:0000313" key="2">
    <source>
        <dbReference type="EMBL" id="SMB87985.1"/>
    </source>
</evidence>
<organism evidence="2 3">
    <name type="scientific">Peptoniphilus asaccharolyticus DSM 20463</name>
    <dbReference type="NCBI Taxonomy" id="573058"/>
    <lineage>
        <taxon>Bacteria</taxon>
        <taxon>Bacillati</taxon>
        <taxon>Bacillota</taxon>
        <taxon>Tissierellia</taxon>
        <taxon>Tissierellales</taxon>
        <taxon>Peptoniphilaceae</taxon>
        <taxon>Peptoniphilus</taxon>
    </lineage>
</organism>
<dbReference type="SUPFAM" id="SSF159713">
    <property type="entry name" value="Dhaf3308-like"/>
    <property type="match status" value="1"/>
</dbReference>
<feature type="domain" description="Putative heavy-metal chelation" evidence="1">
    <location>
        <begin position="130"/>
        <end position="215"/>
    </location>
</feature>
<reference evidence="3" key="1">
    <citation type="submission" date="2017-04" db="EMBL/GenBank/DDBJ databases">
        <authorList>
            <person name="Varghese N."/>
            <person name="Submissions S."/>
        </authorList>
    </citation>
    <scope>NUCLEOTIDE SEQUENCE [LARGE SCALE GENOMIC DNA]</scope>
    <source>
        <strain evidence="3">DSM 20463</strain>
    </source>
</reference>
<dbReference type="RefSeq" id="WP_084230863.1">
    <property type="nucleotide sequence ID" value="NZ_FWWR01000009.1"/>
</dbReference>